<proteinExistence type="predicted"/>
<dbReference type="InterPro" id="IPR036388">
    <property type="entry name" value="WH-like_DNA-bd_sf"/>
</dbReference>
<dbReference type="EMBL" id="BARU01002880">
    <property type="protein sequence ID" value="GAH18942.1"/>
    <property type="molecule type" value="Genomic_DNA"/>
</dbReference>
<evidence type="ECO:0000313" key="1">
    <source>
        <dbReference type="EMBL" id="GAH18942.1"/>
    </source>
</evidence>
<sequence>MLDKLFSSKARVEILKLFLFNPDDSFYQRQISMLTRQSIRGVQREVEKLQSLGLIEKSAQGNRLYYKVNRNCSIFEELKRILFKTAGIAETLK</sequence>
<feature type="non-terminal residue" evidence="1">
    <location>
        <position position="93"/>
    </location>
</feature>
<gene>
    <name evidence="1" type="ORF">S03H2_06533</name>
</gene>
<accession>X1DFH8</accession>
<organism evidence="1">
    <name type="scientific">marine sediment metagenome</name>
    <dbReference type="NCBI Taxonomy" id="412755"/>
    <lineage>
        <taxon>unclassified sequences</taxon>
        <taxon>metagenomes</taxon>
        <taxon>ecological metagenomes</taxon>
    </lineage>
</organism>
<name>X1DFH8_9ZZZZ</name>
<reference evidence="1" key="1">
    <citation type="journal article" date="2014" name="Front. Microbiol.">
        <title>High frequency of phylogenetically diverse reductive dehalogenase-homologous genes in deep subseafloor sedimentary metagenomes.</title>
        <authorList>
            <person name="Kawai M."/>
            <person name="Futagami T."/>
            <person name="Toyoda A."/>
            <person name="Takaki Y."/>
            <person name="Nishi S."/>
            <person name="Hori S."/>
            <person name="Arai W."/>
            <person name="Tsubouchi T."/>
            <person name="Morono Y."/>
            <person name="Uchiyama I."/>
            <person name="Ito T."/>
            <person name="Fujiyama A."/>
            <person name="Inagaki F."/>
            <person name="Takami H."/>
        </authorList>
    </citation>
    <scope>NUCLEOTIDE SEQUENCE</scope>
    <source>
        <strain evidence="1">Expedition CK06-06</strain>
    </source>
</reference>
<dbReference type="Gene3D" id="1.10.10.10">
    <property type="entry name" value="Winged helix-like DNA-binding domain superfamily/Winged helix DNA-binding domain"/>
    <property type="match status" value="1"/>
</dbReference>
<dbReference type="AlphaFoldDB" id="X1DFH8"/>
<dbReference type="InterPro" id="IPR036390">
    <property type="entry name" value="WH_DNA-bd_sf"/>
</dbReference>
<evidence type="ECO:0008006" key="2">
    <source>
        <dbReference type="Google" id="ProtNLM"/>
    </source>
</evidence>
<protein>
    <recommendedName>
        <fullName evidence="2">HTH arsR-type domain-containing protein</fullName>
    </recommendedName>
</protein>
<comment type="caution">
    <text evidence="1">The sequence shown here is derived from an EMBL/GenBank/DDBJ whole genome shotgun (WGS) entry which is preliminary data.</text>
</comment>
<dbReference type="SUPFAM" id="SSF46785">
    <property type="entry name" value="Winged helix' DNA-binding domain"/>
    <property type="match status" value="1"/>
</dbReference>